<dbReference type="OrthoDB" id="68328at2759"/>
<dbReference type="PROSITE" id="PS00753">
    <property type="entry name" value="XPA_2"/>
    <property type="match status" value="1"/>
</dbReference>
<feature type="region of interest" description="Disordered" evidence="4">
    <location>
        <begin position="472"/>
        <end position="496"/>
    </location>
</feature>
<dbReference type="AlphaFoldDB" id="A0A8H7RGR4"/>
<feature type="region of interest" description="Disordered" evidence="4">
    <location>
        <begin position="231"/>
        <end position="257"/>
    </location>
</feature>
<comment type="caution">
    <text evidence="7">The sequence shown here is derived from an EMBL/GenBank/DDBJ whole genome shotgun (WGS) entry which is preliminary data.</text>
</comment>
<keyword evidence="3" id="KW-0539">Nucleus</keyword>
<feature type="region of interest" description="Disordered" evidence="4">
    <location>
        <begin position="1"/>
        <end position="44"/>
    </location>
</feature>
<evidence type="ECO:0000256" key="2">
    <source>
        <dbReference type="ARBA" id="ARBA00022833"/>
    </source>
</evidence>
<reference evidence="7" key="1">
    <citation type="submission" date="2020-12" db="EMBL/GenBank/DDBJ databases">
        <title>Metabolic potential, ecology and presence of endohyphal bacteria is reflected in genomic diversity of Mucoromycotina.</title>
        <authorList>
            <person name="Muszewska A."/>
            <person name="Okrasinska A."/>
            <person name="Steczkiewicz K."/>
            <person name="Drgas O."/>
            <person name="Orlowska M."/>
            <person name="Perlinska-Lenart U."/>
            <person name="Aleksandrzak-Piekarczyk T."/>
            <person name="Szatraj K."/>
            <person name="Zielenkiewicz U."/>
            <person name="Pilsyk S."/>
            <person name="Malc E."/>
            <person name="Mieczkowski P."/>
            <person name="Kruszewska J.S."/>
            <person name="Biernat P."/>
            <person name="Pawlowska J."/>
        </authorList>
    </citation>
    <scope>NUCLEOTIDE SEQUENCE</scope>
    <source>
        <strain evidence="7">WA0000017839</strain>
    </source>
</reference>
<evidence type="ECO:0000256" key="5">
    <source>
        <dbReference type="SAM" id="Phobius"/>
    </source>
</evidence>
<dbReference type="PANTHER" id="PTHR10142">
    <property type="entry name" value="DNA REPAIR PROTEIN COMPLEMENTING XP-A CELLS"/>
    <property type="match status" value="1"/>
</dbReference>
<keyword evidence="5" id="KW-1133">Transmembrane helix</keyword>
<dbReference type="PANTHER" id="PTHR10142:SF0">
    <property type="entry name" value="DNA REPAIR PROTEIN COMPLEMENTING XP-A CELLS"/>
    <property type="match status" value="1"/>
</dbReference>
<feature type="compositionally biased region" description="Acidic residues" evidence="4">
    <location>
        <begin position="474"/>
        <end position="487"/>
    </location>
</feature>
<evidence type="ECO:0000259" key="6">
    <source>
        <dbReference type="Pfam" id="PF05181"/>
    </source>
</evidence>
<feature type="transmembrane region" description="Helical" evidence="5">
    <location>
        <begin position="381"/>
        <end position="403"/>
    </location>
</feature>
<dbReference type="Gene3D" id="3.90.530.10">
    <property type="entry name" value="XPA C-terminal domain"/>
    <property type="match status" value="1"/>
</dbReference>
<feature type="region of interest" description="Disordered" evidence="4">
    <location>
        <begin position="518"/>
        <end position="552"/>
    </location>
</feature>
<comment type="subcellular location">
    <subcellularLocation>
        <location evidence="1">Nucleus</location>
    </subcellularLocation>
</comment>
<dbReference type="EMBL" id="JAEPRD010000013">
    <property type="protein sequence ID" value="KAG2209952.1"/>
    <property type="molecule type" value="Genomic_DNA"/>
</dbReference>
<organism evidence="7 8">
    <name type="scientific">Mucor saturninus</name>
    <dbReference type="NCBI Taxonomy" id="64648"/>
    <lineage>
        <taxon>Eukaryota</taxon>
        <taxon>Fungi</taxon>
        <taxon>Fungi incertae sedis</taxon>
        <taxon>Mucoromycota</taxon>
        <taxon>Mucoromycotina</taxon>
        <taxon>Mucoromycetes</taxon>
        <taxon>Mucorales</taxon>
        <taxon>Mucorineae</taxon>
        <taxon>Mucoraceae</taxon>
        <taxon>Mucor</taxon>
    </lineage>
</organism>
<dbReference type="InterPro" id="IPR037129">
    <property type="entry name" value="XPA_sf"/>
</dbReference>
<gene>
    <name evidence="7" type="ORF">INT47_003387</name>
</gene>
<dbReference type="InterPro" id="IPR022658">
    <property type="entry name" value="XPA_CS"/>
</dbReference>
<feature type="compositionally biased region" description="Low complexity" evidence="4">
    <location>
        <begin position="8"/>
        <end position="18"/>
    </location>
</feature>
<accession>A0A8H7RGR4</accession>
<dbReference type="Pfam" id="PF05181">
    <property type="entry name" value="XPA_C"/>
    <property type="match status" value="1"/>
</dbReference>
<dbReference type="InterPro" id="IPR009061">
    <property type="entry name" value="DNA-bd_dom_put_sf"/>
</dbReference>
<keyword evidence="5" id="KW-0472">Membrane</keyword>
<dbReference type="NCBIfam" id="TIGR00598">
    <property type="entry name" value="rad14"/>
    <property type="match status" value="1"/>
</dbReference>
<dbReference type="GO" id="GO:0000110">
    <property type="term" value="C:nucleotide-excision repair factor 1 complex"/>
    <property type="evidence" value="ECO:0007669"/>
    <property type="project" value="TreeGrafter"/>
</dbReference>
<evidence type="ECO:0000313" key="8">
    <source>
        <dbReference type="Proteomes" id="UP000603453"/>
    </source>
</evidence>
<feature type="transmembrane region" description="Helical" evidence="5">
    <location>
        <begin position="315"/>
        <end position="334"/>
    </location>
</feature>
<dbReference type="GO" id="GO:0000715">
    <property type="term" value="P:nucleotide-excision repair, DNA damage recognition"/>
    <property type="evidence" value="ECO:0007669"/>
    <property type="project" value="TreeGrafter"/>
</dbReference>
<evidence type="ECO:0000313" key="7">
    <source>
        <dbReference type="EMBL" id="KAG2209952.1"/>
    </source>
</evidence>
<evidence type="ECO:0000256" key="4">
    <source>
        <dbReference type="SAM" id="MobiDB-lite"/>
    </source>
</evidence>
<feature type="transmembrane region" description="Helical" evidence="5">
    <location>
        <begin position="280"/>
        <end position="303"/>
    </location>
</feature>
<keyword evidence="8" id="KW-1185">Reference proteome</keyword>
<feature type="domain" description="XPA C-terminal" evidence="6">
    <location>
        <begin position="135"/>
        <end position="183"/>
    </location>
</feature>
<dbReference type="InterPro" id="IPR000465">
    <property type="entry name" value="XPA/RAD14"/>
</dbReference>
<feature type="compositionally biased region" description="Basic and acidic residues" evidence="4">
    <location>
        <begin position="234"/>
        <end position="243"/>
    </location>
</feature>
<keyword evidence="5" id="KW-0812">Transmembrane</keyword>
<sequence>MSDTNLTEAQQLAANNKAKALERLRQKRQANGEPPSTNAAPPPKKAKWIKSFYEYDLSTLVDSKGGYLVDDVEVNKSLDERNKRRAEYEPYYPPSLEAHENPKCKECDSMDLDPIFFNVFHIFLCPVCKEEFPEKYSLITKTEAKEDYLLTDPELKDPELLPHWSKPNPHKSTWNDMMLYVREMVEEYAYKKWEGPEGLDAEYERREAQKKDRKEKKFKEKLADLRRRTMTSSWERKRQEGPHKHVFGPSVEDNGSSTQKCESCGLTGISDWITAGHWQYLLWFISLGLSLTGSFTLCLNAYYYNRPKRYLLDKCIGLLAFLLLLTSIIIVVSMDSSEPWTNNHSPPIERSSLMSSCSLFDSSRDKFYPLLYQRCMLSDSIWILSILLCIIWTSVVLFAMMGLSQKKKETAKNPIQPAQEPNWGRYIPHPPASIYSATTLGNRSGLLTPSFVKQYSYNNRSMPSTIQQYKEEKEEYFDDDEDEDDESYSARDYYNYSPPSISSSTRYTLPTKLTLDFELEYTTPTTPSPSDPDANGSMTPLYHSFASKSKKY</sequence>
<evidence type="ECO:0000256" key="1">
    <source>
        <dbReference type="ARBA" id="ARBA00004123"/>
    </source>
</evidence>
<dbReference type="GO" id="GO:1901255">
    <property type="term" value="P:nucleotide-excision repair involved in interstrand cross-link repair"/>
    <property type="evidence" value="ECO:0007669"/>
    <property type="project" value="TreeGrafter"/>
</dbReference>
<keyword evidence="2" id="KW-0862">Zinc</keyword>
<evidence type="ECO:0000256" key="3">
    <source>
        <dbReference type="ARBA" id="ARBA00023242"/>
    </source>
</evidence>
<dbReference type="CDD" id="cd21077">
    <property type="entry name" value="DBD_Rad14"/>
    <property type="match status" value="1"/>
</dbReference>
<protein>
    <recommendedName>
        <fullName evidence="6">XPA C-terminal domain-containing protein</fullName>
    </recommendedName>
</protein>
<dbReference type="Proteomes" id="UP000603453">
    <property type="component" value="Unassembled WGS sequence"/>
</dbReference>
<dbReference type="SUPFAM" id="SSF46955">
    <property type="entry name" value="Putative DNA-binding domain"/>
    <property type="match status" value="1"/>
</dbReference>
<dbReference type="GO" id="GO:0003684">
    <property type="term" value="F:damaged DNA binding"/>
    <property type="evidence" value="ECO:0007669"/>
    <property type="project" value="InterPro"/>
</dbReference>
<dbReference type="InterPro" id="IPR022656">
    <property type="entry name" value="XPA_C"/>
</dbReference>
<dbReference type="GO" id="GO:0070914">
    <property type="term" value="P:UV-damage excision repair"/>
    <property type="evidence" value="ECO:0007669"/>
    <property type="project" value="TreeGrafter"/>
</dbReference>
<proteinExistence type="predicted"/>
<name>A0A8H7RGR4_9FUNG</name>
<dbReference type="GO" id="GO:0006284">
    <property type="term" value="P:base-excision repair"/>
    <property type="evidence" value="ECO:0007669"/>
    <property type="project" value="TreeGrafter"/>
</dbReference>